<comment type="cofactor">
    <cofactor evidence="8">
        <name>Mg(2+)</name>
        <dbReference type="ChEBI" id="CHEBI:18420"/>
    </cofactor>
    <text evidence="8">Divalent metal ions. Mg(2+) is the most effective.</text>
</comment>
<evidence type="ECO:0000256" key="3">
    <source>
        <dbReference type="ARBA" id="ARBA00022801"/>
    </source>
</evidence>
<dbReference type="Pfam" id="PF13242">
    <property type="entry name" value="Hydrolase_like"/>
    <property type="match status" value="1"/>
</dbReference>
<comment type="similarity">
    <text evidence="1 5">Belongs to the HAD-like hydrolase superfamily. NagD family.</text>
</comment>
<dbReference type="NCBIfam" id="TIGR01460">
    <property type="entry name" value="HAD-SF-IIA"/>
    <property type="match status" value="1"/>
</dbReference>
<evidence type="ECO:0000256" key="8">
    <source>
        <dbReference type="PIRSR" id="PIRSR000915-3"/>
    </source>
</evidence>
<protein>
    <recommendedName>
        <fullName evidence="5">Acid sugar phosphatase</fullName>
        <ecNumber evidence="5">3.1.3.-</ecNumber>
    </recommendedName>
</protein>
<feature type="binding site" evidence="8">
    <location>
        <position position="12"/>
    </location>
    <ligand>
        <name>Mg(2+)</name>
        <dbReference type="ChEBI" id="CHEBI:18420"/>
    </ligand>
</feature>
<sequence>MKSYKGYLIDLDGTMYKGEEQIEAASDFVKVLNEKKVPHLFVTNNSTREQQQVADKLNSFDIPATAEQIYTSSMATASYIKEQKENARVYVIGEEGLVKALEQSGHEIVEERCDFVVIGLDRNITYEKFAKACLLIREGATFLSTNSDIAIPTERGMLPGNGSLTALVSTSTQVEPTFIGKPESIIMEQAIEVIGLAKEEVIMVGDNYDTDILAGMNAGLDTLHVQTGVTSKEQLSQMEEQPTYTIATLQEWISNM</sequence>
<dbReference type="FunFam" id="3.40.50.1000:FF:000053">
    <property type="entry name" value="TIGR01457 family HAD hydrolase"/>
    <property type="match status" value="1"/>
</dbReference>
<dbReference type="Proteomes" id="UP000030401">
    <property type="component" value="Unassembled WGS sequence"/>
</dbReference>
<dbReference type="SFLD" id="SFLDG01129">
    <property type="entry name" value="C1.5:_HAD__Beta-PGM__Phosphata"/>
    <property type="match status" value="1"/>
</dbReference>
<name>A0A0A5HSS9_9BACI</name>
<dbReference type="CDD" id="cd07530">
    <property type="entry name" value="HAD_Pase_UmpH-like"/>
    <property type="match status" value="1"/>
</dbReference>
<proteinExistence type="inferred from homology"/>
<feature type="active site" description="Proton donor" evidence="6">
    <location>
        <position position="12"/>
    </location>
</feature>
<dbReference type="Gene3D" id="3.40.50.1000">
    <property type="entry name" value="HAD superfamily/HAD-like"/>
    <property type="match status" value="2"/>
</dbReference>
<dbReference type="EC" id="3.1.3.-" evidence="5"/>
<dbReference type="InterPro" id="IPR023214">
    <property type="entry name" value="HAD_sf"/>
</dbReference>
<evidence type="ECO:0000256" key="7">
    <source>
        <dbReference type="PIRSR" id="PIRSR000915-2"/>
    </source>
</evidence>
<dbReference type="Pfam" id="PF13344">
    <property type="entry name" value="Hydrolase_6"/>
    <property type="match status" value="1"/>
</dbReference>
<keyword evidence="4 5" id="KW-0460">Magnesium</keyword>
<keyword evidence="10" id="KW-1185">Reference proteome</keyword>
<dbReference type="NCBIfam" id="TIGR01457">
    <property type="entry name" value="HAD-SF-IIA-hyp2"/>
    <property type="match status" value="1"/>
</dbReference>
<evidence type="ECO:0000256" key="6">
    <source>
        <dbReference type="PIRSR" id="PIRSR000915-1"/>
    </source>
</evidence>
<dbReference type="RefSeq" id="WP_036834128.1">
    <property type="nucleotide sequence ID" value="NZ_AVPG01000011.1"/>
</dbReference>
<evidence type="ECO:0000313" key="10">
    <source>
        <dbReference type="Proteomes" id="UP000030401"/>
    </source>
</evidence>
<dbReference type="GO" id="GO:0016791">
    <property type="term" value="F:phosphatase activity"/>
    <property type="evidence" value="ECO:0007669"/>
    <property type="project" value="TreeGrafter"/>
</dbReference>
<keyword evidence="3 9" id="KW-0378">Hydrolase</keyword>
<accession>A0A0A5HSS9</accession>
<dbReference type="PANTHER" id="PTHR19288:SF46">
    <property type="entry name" value="HALOACID DEHALOGENASE-LIKE HYDROLASE DOMAIN-CONTAINING PROTEIN 2"/>
    <property type="match status" value="1"/>
</dbReference>
<dbReference type="STRING" id="1385512.N784_03645"/>
<feature type="binding site" evidence="8">
    <location>
        <position position="10"/>
    </location>
    <ligand>
        <name>Mg(2+)</name>
        <dbReference type="ChEBI" id="CHEBI:18420"/>
    </ligand>
</feature>
<dbReference type="OrthoDB" id="9810449at2"/>
<feature type="active site" description="Nucleophile" evidence="6">
    <location>
        <position position="10"/>
    </location>
</feature>
<feature type="binding site" evidence="8">
    <location>
        <position position="206"/>
    </location>
    <ligand>
        <name>Mg(2+)</name>
        <dbReference type="ChEBI" id="CHEBI:18420"/>
    </ligand>
</feature>
<dbReference type="AlphaFoldDB" id="A0A0A5HSS9"/>
<feature type="binding site" evidence="7">
    <location>
        <position position="181"/>
    </location>
    <ligand>
        <name>substrate</name>
    </ligand>
</feature>
<keyword evidence="2 5" id="KW-0479">Metal-binding</keyword>
<evidence type="ECO:0000256" key="2">
    <source>
        <dbReference type="ARBA" id="ARBA00022723"/>
    </source>
</evidence>
<dbReference type="GO" id="GO:0005737">
    <property type="term" value="C:cytoplasm"/>
    <property type="evidence" value="ECO:0007669"/>
    <property type="project" value="TreeGrafter"/>
</dbReference>
<reference evidence="9 10" key="1">
    <citation type="submission" date="2013-08" db="EMBL/GenBank/DDBJ databases">
        <authorList>
            <person name="Huang J."/>
            <person name="Wang G."/>
        </authorList>
    </citation>
    <scope>NUCLEOTIDE SEQUENCE [LARGE SCALE GENOMIC DNA]</scope>
    <source>
        <strain evidence="9 10">JSM 072002</strain>
    </source>
</reference>
<evidence type="ECO:0000256" key="5">
    <source>
        <dbReference type="PIRNR" id="PIRNR000915"/>
    </source>
</evidence>
<dbReference type="PIRSF" id="PIRSF000915">
    <property type="entry name" value="PGP-type_phosphatase"/>
    <property type="match status" value="1"/>
</dbReference>
<dbReference type="SFLD" id="SFLDG01139">
    <property type="entry name" value="C2.A:_Pyridoxal_Phosphate_Phos"/>
    <property type="match status" value="1"/>
</dbReference>
<gene>
    <name evidence="9" type="ORF">N784_03645</name>
</gene>
<dbReference type="eggNOG" id="COG0647">
    <property type="taxonomic scope" value="Bacteria"/>
</dbReference>
<dbReference type="EMBL" id="AVPG01000011">
    <property type="protein sequence ID" value="KGX86702.1"/>
    <property type="molecule type" value="Genomic_DNA"/>
</dbReference>
<dbReference type="InterPro" id="IPR036412">
    <property type="entry name" value="HAD-like_sf"/>
</dbReference>
<dbReference type="SUPFAM" id="SSF56784">
    <property type="entry name" value="HAD-like"/>
    <property type="match status" value="1"/>
</dbReference>
<comment type="caution">
    <text evidence="9">The sequence shown here is derived from an EMBL/GenBank/DDBJ whole genome shotgun (WGS) entry which is preliminary data.</text>
</comment>
<dbReference type="PANTHER" id="PTHR19288">
    <property type="entry name" value="4-NITROPHENYLPHOSPHATASE-RELATED"/>
    <property type="match status" value="1"/>
</dbReference>
<dbReference type="InterPro" id="IPR006354">
    <property type="entry name" value="HAD-SF_hydro_IIA_hyp1"/>
</dbReference>
<dbReference type="InterPro" id="IPR006357">
    <property type="entry name" value="HAD-SF_hydro_IIA"/>
</dbReference>
<evidence type="ECO:0000256" key="4">
    <source>
        <dbReference type="ARBA" id="ARBA00022842"/>
    </source>
</evidence>
<evidence type="ECO:0000313" key="9">
    <source>
        <dbReference type="EMBL" id="KGX86702.1"/>
    </source>
</evidence>
<organism evidence="9 10">
    <name type="scientific">Pontibacillus litoralis JSM 072002</name>
    <dbReference type="NCBI Taxonomy" id="1385512"/>
    <lineage>
        <taxon>Bacteria</taxon>
        <taxon>Bacillati</taxon>
        <taxon>Bacillota</taxon>
        <taxon>Bacilli</taxon>
        <taxon>Bacillales</taxon>
        <taxon>Bacillaceae</taxon>
        <taxon>Pontibacillus</taxon>
    </lineage>
</organism>
<dbReference type="SFLD" id="SFLDS00003">
    <property type="entry name" value="Haloacid_Dehalogenase"/>
    <property type="match status" value="2"/>
</dbReference>
<evidence type="ECO:0000256" key="1">
    <source>
        <dbReference type="ARBA" id="ARBA00006696"/>
    </source>
</evidence>
<dbReference type="GO" id="GO:0046872">
    <property type="term" value="F:metal ion binding"/>
    <property type="evidence" value="ECO:0007669"/>
    <property type="project" value="UniProtKB-KW"/>
</dbReference>
<comment type="function">
    <text evidence="5">Catalyzes the dephosphorylation of 2-6 carbon acid sugars in vitro.</text>
</comment>